<keyword evidence="2" id="KW-1185">Reference proteome</keyword>
<sequence length="56" mass="6494">MTTDNKKARPAFAVALEARYPRGTARFSHEKHSAELYEKRSYNHNNMPVRVRSATM</sequence>
<name>G7E9Q6_MIXOS</name>
<dbReference type="AlphaFoldDB" id="G7E9Q6"/>
<comment type="caution">
    <text evidence="1">The sequence shown here is derived from an EMBL/GenBank/DDBJ whole genome shotgun (WGS) entry which is preliminary data.</text>
</comment>
<dbReference type="RefSeq" id="XP_014568609.1">
    <property type="nucleotide sequence ID" value="XM_014713123.1"/>
</dbReference>
<protein>
    <submittedName>
        <fullName evidence="1">Uncharacterized protein</fullName>
    </submittedName>
</protein>
<gene>
    <name evidence="1" type="primary">Mo06071</name>
    <name evidence="1" type="ORF">E5Q_06071</name>
</gene>
<accession>G7E9Q6</accession>
<reference evidence="1 2" key="1">
    <citation type="journal article" date="2011" name="J. Gen. Appl. Microbiol.">
        <title>Draft genome sequencing of the enigmatic basidiomycete Mixia osmundae.</title>
        <authorList>
            <person name="Nishida H."/>
            <person name="Nagatsuka Y."/>
            <person name="Sugiyama J."/>
        </authorList>
    </citation>
    <scope>NUCLEOTIDE SEQUENCE [LARGE SCALE GENOMIC DNA]</scope>
    <source>
        <strain evidence="2">CBS 9802 / IAM 14324 / JCM 22182 / KY 12970</strain>
    </source>
</reference>
<dbReference type="EMBL" id="BABT02000220">
    <property type="protein sequence ID" value="GAA99375.1"/>
    <property type="molecule type" value="Genomic_DNA"/>
</dbReference>
<reference evidence="1 2" key="2">
    <citation type="journal article" date="2012" name="Open Biol.">
        <title>Characteristics of nucleosomes and linker DNA regions on the genome of the basidiomycete Mixia osmundae revealed by mono- and dinucleosome mapping.</title>
        <authorList>
            <person name="Nishida H."/>
            <person name="Kondo S."/>
            <person name="Matsumoto T."/>
            <person name="Suzuki Y."/>
            <person name="Yoshikawa H."/>
            <person name="Taylor T.D."/>
            <person name="Sugiyama J."/>
        </authorList>
    </citation>
    <scope>NUCLEOTIDE SEQUENCE [LARGE SCALE GENOMIC DNA]</scope>
    <source>
        <strain evidence="2">CBS 9802 / IAM 14324 / JCM 22182 / KY 12970</strain>
    </source>
</reference>
<evidence type="ECO:0000313" key="1">
    <source>
        <dbReference type="EMBL" id="GAA99375.1"/>
    </source>
</evidence>
<dbReference type="HOGENOM" id="CLU_3014683_0_0_1"/>
<dbReference type="Proteomes" id="UP000009131">
    <property type="component" value="Unassembled WGS sequence"/>
</dbReference>
<proteinExistence type="predicted"/>
<evidence type="ECO:0000313" key="2">
    <source>
        <dbReference type="Proteomes" id="UP000009131"/>
    </source>
</evidence>
<dbReference type="InParanoid" id="G7E9Q6"/>
<organism evidence="1 2">
    <name type="scientific">Mixia osmundae (strain CBS 9802 / IAM 14324 / JCM 22182 / KY 12970)</name>
    <dbReference type="NCBI Taxonomy" id="764103"/>
    <lineage>
        <taxon>Eukaryota</taxon>
        <taxon>Fungi</taxon>
        <taxon>Dikarya</taxon>
        <taxon>Basidiomycota</taxon>
        <taxon>Pucciniomycotina</taxon>
        <taxon>Mixiomycetes</taxon>
        <taxon>Mixiales</taxon>
        <taxon>Mixiaceae</taxon>
        <taxon>Mixia</taxon>
    </lineage>
</organism>